<proteinExistence type="predicted"/>
<evidence type="ECO:0000259" key="1">
    <source>
        <dbReference type="Pfam" id="PF01370"/>
    </source>
</evidence>
<dbReference type="Gene3D" id="3.40.50.720">
    <property type="entry name" value="NAD(P)-binding Rossmann-like Domain"/>
    <property type="match status" value="1"/>
</dbReference>
<dbReference type="AlphaFoldDB" id="A0A6J7RIS3"/>
<dbReference type="EMBL" id="CAFBQU010000042">
    <property type="protein sequence ID" value="CAB5066928.1"/>
    <property type="molecule type" value="Genomic_DNA"/>
</dbReference>
<dbReference type="PANTHER" id="PTHR43245:SF13">
    <property type="entry name" value="UDP-D-APIOSE_UDP-D-XYLOSE SYNTHASE 2"/>
    <property type="match status" value="1"/>
</dbReference>
<evidence type="ECO:0000313" key="2">
    <source>
        <dbReference type="EMBL" id="CAB5028672.1"/>
    </source>
</evidence>
<dbReference type="InterPro" id="IPR050177">
    <property type="entry name" value="Lipid_A_modif_metabolic_enz"/>
</dbReference>
<sequence>MRFLVCGGAGFIGSHVVDRLLSEGHAVEVVDNLSTGSFSNLHQARLSGGDLKIHNIDVTTPEFLDLVSLRRPDVILQLTALSPSAAHSTLALSSAPAVVAALEAARLFGVKKVVLGVPAHLLYGEVPVREIPIKEGRVSEPISVPHVITRTLLQLLAVYREVHAVEYTALAIANVYGPRQRAEDGVVAAFATALANNEAPEFFGSGKQTRDFVFVEDVVDAYVKAATKGDGLVINIGTGVQTSVAALWKEMSAGSTLQPVVGKQRPSDITRFAVSPVRARIQLAWAPFTSLAEGLATVAPQR</sequence>
<organism evidence="2">
    <name type="scientific">freshwater metagenome</name>
    <dbReference type="NCBI Taxonomy" id="449393"/>
    <lineage>
        <taxon>unclassified sequences</taxon>
        <taxon>metagenomes</taxon>
        <taxon>ecological metagenomes</taxon>
    </lineage>
</organism>
<protein>
    <submittedName>
        <fullName evidence="2">Unannotated protein</fullName>
    </submittedName>
</protein>
<dbReference type="InterPro" id="IPR036291">
    <property type="entry name" value="NAD(P)-bd_dom_sf"/>
</dbReference>
<feature type="domain" description="NAD-dependent epimerase/dehydratase" evidence="1">
    <location>
        <begin position="4"/>
        <end position="237"/>
    </location>
</feature>
<dbReference type="Pfam" id="PF01370">
    <property type="entry name" value="Epimerase"/>
    <property type="match status" value="1"/>
</dbReference>
<dbReference type="SUPFAM" id="SSF51735">
    <property type="entry name" value="NAD(P)-binding Rossmann-fold domains"/>
    <property type="match status" value="1"/>
</dbReference>
<dbReference type="InterPro" id="IPR001509">
    <property type="entry name" value="Epimerase_deHydtase"/>
</dbReference>
<dbReference type="PANTHER" id="PTHR43245">
    <property type="entry name" value="BIFUNCTIONAL POLYMYXIN RESISTANCE PROTEIN ARNA"/>
    <property type="match status" value="1"/>
</dbReference>
<name>A0A6J7RIS3_9ZZZZ</name>
<reference evidence="2" key="1">
    <citation type="submission" date="2020-05" db="EMBL/GenBank/DDBJ databases">
        <authorList>
            <person name="Chiriac C."/>
            <person name="Salcher M."/>
            <person name="Ghai R."/>
            <person name="Kavagutti S V."/>
        </authorList>
    </citation>
    <scope>NUCLEOTIDE SEQUENCE</scope>
</reference>
<gene>
    <name evidence="2" type="ORF">UFOPK4098_01340</name>
    <name evidence="3" type="ORF">UFOPK4347_01329</name>
</gene>
<dbReference type="EMBL" id="CAFBPN010000101">
    <property type="protein sequence ID" value="CAB5028672.1"/>
    <property type="molecule type" value="Genomic_DNA"/>
</dbReference>
<accession>A0A6J7RIS3</accession>
<evidence type="ECO:0000313" key="3">
    <source>
        <dbReference type="EMBL" id="CAB5066928.1"/>
    </source>
</evidence>